<comment type="similarity">
    <text evidence="2">Belongs to the EccD/Snm4 family.</text>
</comment>
<evidence type="ECO:0000256" key="2">
    <source>
        <dbReference type="ARBA" id="ARBA00006162"/>
    </source>
</evidence>
<sequence length="466" mass="47527">MSGQAIGAGEVCRLTIYGRRTRIELAVPAHVPVADLMPTVLGYLGPELADTGLSHGGWVLQQVGRPPLDEDQSPAALGLYDGDILHLRPRNDQLAPVDYDDLADGVADGIADRADAWQPRHTRQLALATAAVALATGLLVVPQLASGALAAAYGLATAVLLIGAAAALVRGYAVRAAGGVLSTGAIAFAALAGLLLPGVAAPDAWLPALTPGGVLAAGVLVTVSALVARTATGQFPAMLVGAAVGGGLVAITGLLWALLGDAAAAAASVLPVVLLLCYQTPMVAAGIARLRIEPPATTPEEFQEGLDPVPAIDLKRRTAIADAHAAAISIATAVVVCGLLLTLAHDAGLADKLLVTAVSVLMLLHARELVSARQRYASVTIAAVGLAALFVQSFAVMSPLSRLLWLTTLTATAVLACVTARWLPGRRLIPRWGMIGDVAHWVVAVSILPLAFAATGLYAAVRGAWL</sequence>
<organism evidence="9 10">
    <name type="scientific">Micromonospora craniellae</name>
    <dbReference type="NCBI Taxonomy" id="2294034"/>
    <lineage>
        <taxon>Bacteria</taxon>
        <taxon>Bacillati</taxon>
        <taxon>Actinomycetota</taxon>
        <taxon>Actinomycetes</taxon>
        <taxon>Micromonosporales</taxon>
        <taxon>Micromonosporaceae</taxon>
        <taxon>Micromonospora</taxon>
    </lineage>
</organism>
<keyword evidence="10" id="KW-1185">Reference proteome</keyword>
<dbReference type="Pfam" id="PF08817">
    <property type="entry name" value="YukD"/>
    <property type="match status" value="1"/>
</dbReference>
<evidence type="ECO:0000256" key="6">
    <source>
        <dbReference type="ARBA" id="ARBA00023136"/>
    </source>
</evidence>
<keyword evidence="6 7" id="KW-0472">Membrane</keyword>
<evidence type="ECO:0000256" key="1">
    <source>
        <dbReference type="ARBA" id="ARBA00004651"/>
    </source>
</evidence>
<feature type="domain" description="EccD-like transmembrane" evidence="8">
    <location>
        <begin position="122"/>
        <end position="463"/>
    </location>
</feature>
<evidence type="ECO:0000256" key="4">
    <source>
        <dbReference type="ARBA" id="ARBA00022692"/>
    </source>
</evidence>
<feature type="transmembrane region" description="Helical" evidence="7">
    <location>
        <begin position="323"/>
        <end position="341"/>
    </location>
</feature>
<reference evidence="9 10" key="1">
    <citation type="submission" date="2018-08" db="EMBL/GenBank/DDBJ databases">
        <title>Verrucosispora craniellae sp. nov., isolated from a marine sponge in the South China Sea.</title>
        <authorList>
            <person name="Li L."/>
            <person name="Lin H.W."/>
        </authorList>
    </citation>
    <scope>NUCLEOTIDE SEQUENCE [LARGE SCALE GENOMIC DNA]</scope>
    <source>
        <strain evidence="9 10">LHW63014</strain>
    </source>
</reference>
<dbReference type="Gene3D" id="3.10.20.90">
    <property type="entry name" value="Phosphatidylinositol 3-kinase Catalytic Subunit, Chain A, domain 1"/>
    <property type="match status" value="1"/>
</dbReference>
<evidence type="ECO:0000259" key="8">
    <source>
        <dbReference type="Pfam" id="PF19053"/>
    </source>
</evidence>
<dbReference type="EMBL" id="QVFU01000015">
    <property type="protein sequence ID" value="RFS45566.1"/>
    <property type="molecule type" value="Genomic_DNA"/>
</dbReference>
<protein>
    <submittedName>
        <fullName evidence="9">Type VII secretion integral membrane protein EccD</fullName>
    </submittedName>
</protein>
<accession>A0A372FYF6</accession>
<dbReference type="InterPro" id="IPR024962">
    <property type="entry name" value="YukD-like"/>
</dbReference>
<feature type="transmembrane region" description="Helical" evidence="7">
    <location>
        <begin position="151"/>
        <end position="169"/>
    </location>
</feature>
<feature type="transmembrane region" description="Helical" evidence="7">
    <location>
        <begin position="265"/>
        <end position="288"/>
    </location>
</feature>
<dbReference type="RefSeq" id="WP_117228757.1">
    <property type="nucleotide sequence ID" value="NZ_QVFU01000015.1"/>
</dbReference>
<evidence type="ECO:0000313" key="9">
    <source>
        <dbReference type="EMBL" id="RFS45566.1"/>
    </source>
</evidence>
<proteinExistence type="inferred from homology"/>
<dbReference type="InterPro" id="IPR006707">
    <property type="entry name" value="T7SS_EccD"/>
</dbReference>
<evidence type="ECO:0000256" key="5">
    <source>
        <dbReference type="ARBA" id="ARBA00022989"/>
    </source>
</evidence>
<evidence type="ECO:0000256" key="3">
    <source>
        <dbReference type="ARBA" id="ARBA00022475"/>
    </source>
</evidence>
<feature type="transmembrane region" description="Helical" evidence="7">
    <location>
        <begin position="125"/>
        <end position="145"/>
    </location>
</feature>
<keyword evidence="4 7" id="KW-0812">Transmembrane</keyword>
<comment type="caution">
    <text evidence="9">The sequence shown here is derived from an EMBL/GenBank/DDBJ whole genome shotgun (WGS) entry which is preliminary data.</text>
</comment>
<gene>
    <name evidence="9" type="primary">eccD</name>
    <name evidence="9" type="ORF">D0Q02_15800</name>
</gene>
<feature type="transmembrane region" description="Helical" evidence="7">
    <location>
        <begin position="235"/>
        <end position="259"/>
    </location>
</feature>
<name>A0A372FYF6_9ACTN</name>
<comment type="subcellular location">
    <subcellularLocation>
        <location evidence="1">Cell membrane</location>
        <topology evidence="1">Multi-pass membrane protein</topology>
    </subcellularLocation>
</comment>
<keyword evidence="3" id="KW-1003">Cell membrane</keyword>
<evidence type="ECO:0000313" key="10">
    <source>
        <dbReference type="Proteomes" id="UP000262621"/>
    </source>
</evidence>
<dbReference type="Pfam" id="PF19053">
    <property type="entry name" value="EccD"/>
    <property type="match status" value="1"/>
</dbReference>
<feature type="transmembrane region" description="Helical" evidence="7">
    <location>
        <begin position="376"/>
        <end position="397"/>
    </location>
</feature>
<feature type="transmembrane region" description="Helical" evidence="7">
    <location>
        <begin position="435"/>
        <end position="461"/>
    </location>
</feature>
<dbReference type="InterPro" id="IPR044049">
    <property type="entry name" value="EccD_transm"/>
</dbReference>
<dbReference type="GO" id="GO:0005886">
    <property type="term" value="C:plasma membrane"/>
    <property type="evidence" value="ECO:0007669"/>
    <property type="project" value="UniProtKB-SubCell"/>
</dbReference>
<dbReference type="AlphaFoldDB" id="A0A372FYF6"/>
<dbReference type="PIRSF" id="PIRSF017804">
    <property type="entry name" value="Secretion_EccD1"/>
    <property type="match status" value="1"/>
</dbReference>
<feature type="transmembrane region" description="Helical" evidence="7">
    <location>
        <begin position="403"/>
        <end position="423"/>
    </location>
</feature>
<feature type="transmembrane region" description="Helical" evidence="7">
    <location>
        <begin position="176"/>
        <end position="196"/>
    </location>
</feature>
<dbReference type="OrthoDB" id="4775372at2"/>
<dbReference type="NCBIfam" id="TIGR03920">
    <property type="entry name" value="T7SS_EccD"/>
    <property type="match status" value="1"/>
</dbReference>
<dbReference type="Proteomes" id="UP000262621">
    <property type="component" value="Unassembled WGS sequence"/>
</dbReference>
<keyword evidence="5 7" id="KW-1133">Transmembrane helix</keyword>
<feature type="transmembrane region" description="Helical" evidence="7">
    <location>
        <begin position="208"/>
        <end position="228"/>
    </location>
</feature>
<evidence type="ECO:0000256" key="7">
    <source>
        <dbReference type="SAM" id="Phobius"/>
    </source>
</evidence>